<dbReference type="Pfam" id="PF04357">
    <property type="entry name" value="TamB"/>
    <property type="match status" value="1"/>
</dbReference>
<dbReference type="GO" id="GO:0009306">
    <property type="term" value="P:protein secretion"/>
    <property type="evidence" value="ECO:0007669"/>
    <property type="project" value="InterPro"/>
</dbReference>
<dbReference type="Proteomes" id="UP000199308">
    <property type="component" value="Unassembled WGS sequence"/>
</dbReference>
<evidence type="ECO:0000256" key="4">
    <source>
        <dbReference type="ARBA" id="ARBA00023136"/>
    </source>
</evidence>
<organism evidence="6 7">
    <name type="scientific">Thalassotalea agarivorans</name>
    <name type="common">Thalassomonas agarivorans</name>
    <dbReference type="NCBI Taxonomy" id="349064"/>
    <lineage>
        <taxon>Bacteria</taxon>
        <taxon>Pseudomonadati</taxon>
        <taxon>Pseudomonadota</taxon>
        <taxon>Gammaproteobacteria</taxon>
        <taxon>Alteromonadales</taxon>
        <taxon>Colwelliaceae</taxon>
        <taxon>Thalassotalea</taxon>
    </lineage>
</organism>
<accession>A0A1H9YEW2</accession>
<evidence type="ECO:0000313" key="7">
    <source>
        <dbReference type="Proteomes" id="UP000199308"/>
    </source>
</evidence>
<dbReference type="OrthoDB" id="5555605at2"/>
<keyword evidence="2" id="KW-0812">Transmembrane</keyword>
<keyword evidence="3" id="KW-1133">Transmembrane helix</keyword>
<dbReference type="GO" id="GO:0097347">
    <property type="term" value="C:TAM protein secretion complex"/>
    <property type="evidence" value="ECO:0007669"/>
    <property type="project" value="TreeGrafter"/>
</dbReference>
<dbReference type="AlphaFoldDB" id="A0A1H9YEW2"/>
<name>A0A1H9YEW2_THASX</name>
<dbReference type="PANTHER" id="PTHR36985:SF1">
    <property type="entry name" value="TRANSLOCATION AND ASSEMBLY MODULE SUBUNIT TAMB"/>
    <property type="match status" value="1"/>
</dbReference>
<sequence>MIKRILKILLAIFLFLILFILFLVGTSWGAQLTVWAVNKIEFIDIEYQDGALLNKAQFKYIRIDLPSFKLDVESFTLDLKLNCLLRKTVCVEELSAKSINVDLPYIPPPEEIETPVVEEEVTVQNQLFSLPVGADVKLLSVDEFTLTMDGLAVRVDAFKTAAKAKGTLVQILPTTVNNVDVTLLESKAPPAPPSDEWAMANLPEVYIPIELHVASLDVSQTRIMQQQSQFNITDIHTEIAIGKHTFDISELSLTYPEYGNVNLAGDIHLIEHYPLNIELNTELQRFEPYPQLANSNQNLFANGDFSDLKVKLRSHGSLELDSDIHVNLTDETLPFDVSLIANKVPLPANVTAQVQPARMTLDTQGDLSKQLAKLMVEIKGYGYQDAIVNTDIIHDMQSSTVTLNTLHFSDAHTGSDLSTTGQLIYGDILRWQLDLISEKLTMPVMPESLPPLPVTGEVTASLHTEGFFDTSQEIKGKDELGSWQVLLNNTNVSGELNDIPVSLKADISIDSSLRMPASVIEVAAKETRLNLQAQNAGSWDINGTLSSPNINEWYSEATAKVDTNFTISGDNFAPIVSLNTLVTDANYEDYAIKETRLIAEYEFAKNHAFDVQLQSPEIHLDTFIISEFDHHIVGDISKQSLTLNFAGDATADIALDNEFDQSKNSLTTVLNTADFEYGELTLNLDQSAKYQTSINNKTLTISPHCWLTIGTSLCIDETSTVGESGNLSIKLNIDSQPINELVFPPEMKLLTKLSGDIDANWQPNKQPIVAADLDLQPGKITLLSNGETLELMTWHDGSIDVTNDAQQLVANVSLNRSDTDAILDFATRIDYQNQNSLDGHLKINQFSIQPIQELVIELEAIEGFINSNIAISGTTAAPKLDGFLALEQGNIDLLRSPNDIENVEVRADIDHQKAEINGQFFILDNKGTLTSKIEWVDKFHAYAHLTTETLTFAFPPSLTADVATDIEVDFTPELLSINGKVEVFDGLFQLQDLPPGSVAISDDAIIVDAQGNQIEKRSRLNIENNLEVIIRDKFTVRGQGFNGNLGGKLQMTQRKQQPMQIYGVMGIKNGKYQAYGQHLNVDNGRVTFNGPPANPHVDLTATRKITSDDVTVGISITGLANALQINLFSTPSMQQNEILSYLVRGRGLDSGTNNAAAMGAVLATTINRAQGVQEALQEVPLLTDIQVGAEVDGDDAQATISGYLGERTYLKYGIGVIEPVNEITIRFYLLSRLWLETVSGLEDSADIYYSFETGNLFTEETAPEAPSAQQDP</sequence>
<keyword evidence="7" id="KW-1185">Reference proteome</keyword>
<evidence type="ECO:0000313" key="6">
    <source>
        <dbReference type="EMBL" id="SES67554.1"/>
    </source>
</evidence>
<reference evidence="6 7" key="1">
    <citation type="submission" date="2016-10" db="EMBL/GenBank/DDBJ databases">
        <authorList>
            <person name="de Groot N.N."/>
        </authorList>
    </citation>
    <scope>NUCLEOTIDE SEQUENCE [LARGE SCALE GENOMIC DNA]</scope>
    <source>
        <strain evidence="6 7">DSM 19706</strain>
    </source>
</reference>
<evidence type="ECO:0000256" key="1">
    <source>
        <dbReference type="ARBA" id="ARBA00004167"/>
    </source>
</evidence>
<dbReference type="GO" id="GO:0005886">
    <property type="term" value="C:plasma membrane"/>
    <property type="evidence" value="ECO:0007669"/>
    <property type="project" value="InterPro"/>
</dbReference>
<proteinExistence type="predicted"/>
<protein>
    <submittedName>
        <fullName evidence="6">Autotransporter secretion inner membrane protein TamB</fullName>
    </submittedName>
</protein>
<dbReference type="EMBL" id="FOHK01000001">
    <property type="protein sequence ID" value="SES67554.1"/>
    <property type="molecule type" value="Genomic_DNA"/>
</dbReference>
<evidence type="ECO:0000256" key="2">
    <source>
        <dbReference type="ARBA" id="ARBA00022692"/>
    </source>
</evidence>
<dbReference type="STRING" id="349064.SAMN05660429_00200"/>
<evidence type="ECO:0000259" key="5">
    <source>
        <dbReference type="Pfam" id="PF04357"/>
    </source>
</evidence>
<feature type="domain" description="Translocation and assembly module TamB C-terminal" evidence="5">
    <location>
        <begin position="925"/>
        <end position="1252"/>
    </location>
</feature>
<dbReference type="InterPro" id="IPR007452">
    <property type="entry name" value="TamB_C"/>
</dbReference>
<dbReference type="PANTHER" id="PTHR36985">
    <property type="entry name" value="TRANSLOCATION AND ASSEMBLY MODULE SUBUNIT TAMB"/>
    <property type="match status" value="1"/>
</dbReference>
<dbReference type="RefSeq" id="WP_093326905.1">
    <property type="nucleotide sequence ID" value="NZ_AP027363.1"/>
</dbReference>
<comment type="subcellular location">
    <subcellularLocation>
        <location evidence="1">Membrane</location>
        <topology evidence="1">Single-pass membrane protein</topology>
    </subcellularLocation>
</comment>
<evidence type="ECO:0000256" key="3">
    <source>
        <dbReference type="ARBA" id="ARBA00022989"/>
    </source>
</evidence>
<keyword evidence="4" id="KW-0472">Membrane</keyword>
<gene>
    <name evidence="6" type="ORF">SAMN05660429_00200</name>
</gene>